<feature type="compositionally biased region" description="Polar residues" evidence="2">
    <location>
        <begin position="127"/>
        <end position="138"/>
    </location>
</feature>
<name>A0ABQ9EUM3_TEGGR</name>
<dbReference type="Gene3D" id="3.80.10.10">
    <property type="entry name" value="Ribonuclease Inhibitor"/>
    <property type="match status" value="1"/>
</dbReference>
<dbReference type="PROSITE" id="PS50222">
    <property type="entry name" value="EF_HAND_2"/>
    <property type="match status" value="2"/>
</dbReference>
<dbReference type="InterPro" id="IPR011992">
    <property type="entry name" value="EF-hand-dom_pair"/>
</dbReference>
<gene>
    <name evidence="4" type="ORF">KUTeg_013762</name>
</gene>
<protein>
    <recommendedName>
        <fullName evidence="3">EF-hand domain-containing protein</fullName>
    </recommendedName>
</protein>
<dbReference type="InterPro" id="IPR002048">
    <property type="entry name" value="EF_hand_dom"/>
</dbReference>
<feature type="region of interest" description="Disordered" evidence="2">
    <location>
        <begin position="122"/>
        <end position="143"/>
    </location>
</feature>
<dbReference type="EMBL" id="JARBDR010000657">
    <property type="protein sequence ID" value="KAJ8308888.1"/>
    <property type="molecule type" value="Genomic_DNA"/>
</dbReference>
<accession>A0ABQ9EUM3</accession>
<reference evidence="4 5" key="1">
    <citation type="submission" date="2022-12" db="EMBL/GenBank/DDBJ databases">
        <title>Chromosome-level genome of Tegillarca granosa.</title>
        <authorList>
            <person name="Kim J."/>
        </authorList>
    </citation>
    <scope>NUCLEOTIDE SEQUENCE [LARGE SCALE GENOMIC DNA]</scope>
    <source>
        <strain evidence="4">Teg-2019</strain>
        <tissue evidence="4">Adductor muscle</tissue>
    </source>
</reference>
<evidence type="ECO:0000313" key="4">
    <source>
        <dbReference type="EMBL" id="KAJ8308888.1"/>
    </source>
</evidence>
<dbReference type="Pfam" id="PF13516">
    <property type="entry name" value="LRR_6"/>
    <property type="match status" value="5"/>
</dbReference>
<evidence type="ECO:0000313" key="5">
    <source>
        <dbReference type="Proteomes" id="UP001217089"/>
    </source>
</evidence>
<keyword evidence="5" id="KW-1185">Reference proteome</keyword>
<dbReference type="SMART" id="SM00054">
    <property type="entry name" value="EFh"/>
    <property type="match status" value="2"/>
</dbReference>
<dbReference type="Proteomes" id="UP001217089">
    <property type="component" value="Unassembled WGS sequence"/>
</dbReference>
<comment type="caution">
    <text evidence="4">The sequence shown here is derived from an EMBL/GenBank/DDBJ whole genome shotgun (WGS) entry which is preliminary data.</text>
</comment>
<evidence type="ECO:0000256" key="2">
    <source>
        <dbReference type="SAM" id="MobiDB-lite"/>
    </source>
</evidence>
<dbReference type="InterPro" id="IPR032675">
    <property type="entry name" value="LRR_dom_sf"/>
</dbReference>
<proteinExistence type="predicted"/>
<dbReference type="InterPro" id="IPR001611">
    <property type="entry name" value="Leu-rich_rpt"/>
</dbReference>
<dbReference type="SMART" id="SM00368">
    <property type="entry name" value="LRR_RI"/>
    <property type="match status" value="8"/>
</dbReference>
<dbReference type="SUPFAM" id="SSF52047">
    <property type="entry name" value="RNI-like"/>
    <property type="match status" value="1"/>
</dbReference>
<feature type="coiled-coil region" evidence="1">
    <location>
        <begin position="592"/>
        <end position="619"/>
    </location>
</feature>
<dbReference type="PANTHER" id="PTHR24114">
    <property type="entry name" value="LEUCINE RICH REPEAT FAMILY PROTEIN"/>
    <property type="match status" value="1"/>
</dbReference>
<dbReference type="Pfam" id="PF13499">
    <property type="entry name" value="EF-hand_7"/>
    <property type="match status" value="1"/>
</dbReference>
<evidence type="ECO:0000256" key="1">
    <source>
        <dbReference type="SAM" id="Coils"/>
    </source>
</evidence>
<dbReference type="CDD" id="cd00051">
    <property type="entry name" value="EFh"/>
    <property type="match status" value="1"/>
</dbReference>
<feature type="domain" description="EF-hand" evidence="3">
    <location>
        <begin position="520"/>
        <end position="551"/>
    </location>
</feature>
<feature type="domain" description="EF-hand" evidence="3">
    <location>
        <begin position="552"/>
        <end position="587"/>
    </location>
</feature>
<dbReference type="Gene3D" id="1.10.238.10">
    <property type="entry name" value="EF-hand"/>
    <property type="match status" value="1"/>
</dbReference>
<organism evidence="4 5">
    <name type="scientific">Tegillarca granosa</name>
    <name type="common">Malaysian cockle</name>
    <name type="synonym">Anadara granosa</name>
    <dbReference type="NCBI Taxonomy" id="220873"/>
    <lineage>
        <taxon>Eukaryota</taxon>
        <taxon>Metazoa</taxon>
        <taxon>Spiralia</taxon>
        <taxon>Lophotrochozoa</taxon>
        <taxon>Mollusca</taxon>
        <taxon>Bivalvia</taxon>
        <taxon>Autobranchia</taxon>
        <taxon>Pteriomorphia</taxon>
        <taxon>Arcoida</taxon>
        <taxon>Arcoidea</taxon>
        <taxon>Arcidae</taxon>
        <taxon>Tegillarca</taxon>
    </lineage>
</organism>
<dbReference type="SUPFAM" id="SSF47473">
    <property type="entry name" value="EF-hand"/>
    <property type="match status" value="1"/>
</dbReference>
<feature type="region of interest" description="Disordered" evidence="2">
    <location>
        <begin position="1"/>
        <end position="81"/>
    </location>
</feature>
<dbReference type="PANTHER" id="PTHR24114:SF50">
    <property type="entry name" value="RNI-LIKE PROTEIN"/>
    <property type="match status" value="1"/>
</dbReference>
<sequence length="632" mass="71560">MPSAGTSGPNVPRLTSPVKRVAKDGGGMDPPPSQPSSRASSATKRDTAGLITDLTRLKEITNDTRIQSPTYRKDHFDDFDDEPDLPEIEVKEELPREVSFGDLEIKDQDLVDDLSDLDEAEGLYDDNASQVSSLSTEPDLTEEYDTDLEVDEDRWINPEKYDIDTTGRSRYLQACEEIGVQPATYFLKHMSDTHLVMKFHGLGPDGMRALAESLKLNTVLEKIDLEGNFILEEGTTCLTRVLKDNCYVTELVLSDNKVGNEGAKAICELLTDNKTIIHLDLAGNDIQDDAAEDFYEMLTRNAAIKTLLLRHNKFEDKGAEWFNGVLNENVSLETLDLSWNCFQSRGCIMLCEAIKDNVGMKYLDLSMNGLGIDGARALEDSLKENKYLEELNISYCRIPTDGCAYIAAGLQINDTLKKFNVGYNPFSADGGYAILVGTDRNEQSALQLLDFGNLMVRKEFKDLYDKLKEERQDRKFTVKYGGVLLDSTRFGRNKKLDPFEELMNDPMTKLKDFLEKAGYRLIDLFKTFDRDQSWSIDLSELKEGIKKANIDLTDEQIEELMKKLDKDKSGTIEFNFLKSENPDELMLGEEEYIILKRRAKQYIAQKEQAEAERLRLHAEATSESFRPLLDKA</sequence>
<evidence type="ECO:0000259" key="3">
    <source>
        <dbReference type="PROSITE" id="PS50222"/>
    </source>
</evidence>
<keyword evidence="1" id="KW-0175">Coiled coil</keyword>
<dbReference type="InterPro" id="IPR052394">
    <property type="entry name" value="LRR-containing"/>
</dbReference>